<dbReference type="AlphaFoldDB" id="A0A1N6HJE3"/>
<reference evidence="2" key="1">
    <citation type="submission" date="2016-12" db="EMBL/GenBank/DDBJ databases">
        <authorList>
            <person name="Varghese N."/>
            <person name="Submissions S."/>
        </authorList>
    </citation>
    <scope>NUCLEOTIDE SEQUENCE [LARGE SCALE GENOMIC DNA]</scope>
    <source>
        <strain evidence="2">DSM 16779</strain>
    </source>
</reference>
<dbReference type="InterPro" id="IPR021109">
    <property type="entry name" value="Peptidase_aspartic_dom_sf"/>
</dbReference>
<keyword evidence="1" id="KW-0645">Protease</keyword>
<dbReference type="GO" id="GO:0008233">
    <property type="term" value="F:peptidase activity"/>
    <property type="evidence" value="ECO:0007669"/>
    <property type="project" value="UniProtKB-KW"/>
</dbReference>
<evidence type="ECO:0000313" key="1">
    <source>
        <dbReference type="EMBL" id="SIO19872.1"/>
    </source>
</evidence>
<accession>A0A1N6HJE3</accession>
<evidence type="ECO:0000313" key="2">
    <source>
        <dbReference type="Proteomes" id="UP000184782"/>
    </source>
</evidence>
<name>A0A1N6HJE3_9FLAO</name>
<dbReference type="Gene3D" id="2.40.70.10">
    <property type="entry name" value="Acid Proteases"/>
    <property type="match status" value="1"/>
</dbReference>
<dbReference type="Pfam" id="PF13650">
    <property type="entry name" value="Asp_protease_2"/>
    <property type="match status" value="1"/>
</dbReference>
<dbReference type="GO" id="GO:0006508">
    <property type="term" value="P:proteolysis"/>
    <property type="evidence" value="ECO:0007669"/>
    <property type="project" value="UniProtKB-KW"/>
</dbReference>
<proteinExistence type="predicted"/>
<gene>
    <name evidence="1" type="ORF">SAMN05421769_2575</name>
</gene>
<dbReference type="STRING" id="59733.SAMN05421769_2575"/>
<dbReference type="Proteomes" id="UP000184782">
    <property type="component" value="Unassembled WGS sequence"/>
</dbReference>
<organism evidence="1 2">
    <name type="scientific">Chryseobacterium scophthalmum</name>
    <dbReference type="NCBI Taxonomy" id="59733"/>
    <lineage>
        <taxon>Bacteria</taxon>
        <taxon>Pseudomonadati</taxon>
        <taxon>Bacteroidota</taxon>
        <taxon>Flavobacteriia</taxon>
        <taxon>Flavobacteriales</taxon>
        <taxon>Weeksellaceae</taxon>
        <taxon>Chryseobacterium group</taxon>
        <taxon>Chryseobacterium</taxon>
    </lineage>
</organism>
<protein>
    <submittedName>
        <fullName evidence="1">Aspartyl protease</fullName>
    </submittedName>
</protein>
<keyword evidence="1" id="KW-0378">Hydrolase</keyword>
<keyword evidence="2" id="KW-1185">Reference proteome</keyword>
<sequence length="380" mass="43086">MKQSLFFNTMKYKIFYAFALLLFPLIFSATTIPFEYIDGKIIINVDIKNKKHNFIFDTGALTIISSELKGSLNEKKSNAIFEGTDANNSTSRMDLFSTNELKIDDLKFKNIDFSFADTSWMDSRACKKISGIFGANMMNNKVWRIDFKLKKIIISDKVTESSAQSISIPFSEENFTHVPTISVNIRKQNFNVFFDTGAGSGFTLNSRSYQLVKDNNFLIFEGLLSQSLSSISKGERQLDVMEVEVDNKILGNQIVDTSSDSRNLVGTRFMENFLIDLDFVNKKVILNPTGKTAEYNSFGIAFAPVENHLVIVNKLKIPQLSELNVADKIIKVNNIDISKINAEKFCEVKKLIDNSSEMTIQNESGKEFKLEKKNILQYLN</sequence>
<dbReference type="EMBL" id="FSRQ01000002">
    <property type="protein sequence ID" value="SIO19872.1"/>
    <property type="molecule type" value="Genomic_DNA"/>
</dbReference>